<keyword evidence="1" id="KW-0732">Signal</keyword>
<keyword evidence="3" id="KW-1185">Reference proteome</keyword>
<protein>
    <recommendedName>
        <fullName evidence="4">Secreted protein</fullName>
    </recommendedName>
</protein>
<organism evidence="2 3">
    <name type="scientific">Shewanella salipaludis</name>
    <dbReference type="NCBI Taxonomy" id="2723052"/>
    <lineage>
        <taxon>Bacteria</taxon>
        <taxon>Pseudomonadati</taxon>
        <taxon>Pseudomonadota</taxon>
        <taxon>Gammaproteobacteria</taxon>
        <taxon>Alteromonadales</taxon>
        <taxon>Shewanellaceae</taxon>
        <taxon>Shewanella</taxon>
    </lineage>
</organism>
<accession>A0A972FWP6</accession>
<sequence length="78" mass="8252">MFNLKSAFALVFLSSFCTAAAAGESEIDMQSLHAAISQDIEISLQQLQETLTQDVDSLLVAEQAAATTQVAETSSSLN</sequence>
<dbReference type="Proteomes" id="UP000737113">
    <property type="component" value="Unassembled WGS sequence"/>
</dbReference>
<comment type="caution">
    <text evidence="2">The sequence shown here is derived from an EMBL/GenBank/DDBJ whole genome shotgun (WGS) entry which is preliminary data.</text>
</comment>
<proteinExistence type="predicted"/>
<evidence type="ECO:0000313" key="2">
    <source>
        <dbReference type="EMBL" id="NMH64648.1"/>
    </source>
</evidence>
<dbReference type="RefSeq" id="WP_169563308.1">
    <property type="nucleotide sequence ID" value="NZ_JAAXYH010000002.1"/>
</dbReference>
<feature type="signal peptide" evidence="1">
    <location>
        <begin position="1"/>
        <end position="21"/>
    </location>
</feature>
<feature type="chain" id="PRO_5037616501" description="Secreted protein" evidence="1">
    <location>
        <begin position="22"/>
        <end position="78"/>
    </location>
</feature>
<evidence type="ECO:0008006" key="4">
    <source>
        <dbReference type="Google" id="ProtNLM"/>
    </source>
</evidence>
<evidence type="ECO:0000313" key="3">
    <source>
        <dbReference type="Proteomes" id="UP000737113"/>
    </source>
</evidence>
<gene>
    <name evidence="2" type="ORF">HC757_05635</name>
</gene>
<name>A0A972FWP6_9GAMM</name>
<evidence type="ECO:0000256" key="1">
    <source>
        <dbReference type="SAM" id="SignalP"/>
    </source>
</evidence>
<dbReference type="EMBL" id="JAAXYH010000002">
    <property type="protein sequence ID" value="NMH64648.1"/>
    <property type="molecule type" value="Genomic_DNA"/>
</dbReference>
<reference evidence="2" key="1">
    <citation type="submission" date="2020-04" db="EMBL/GenBank/DDBJ databases">
        <title>Description of Shewanella salipaludis sp. nov., isolated from a salt marsh.</title>
        <authorList>
            <person name="Park S."/>
            <person name="Yoon J.-H."/>
        </authorList>
    </citation>
    <scope>NUCLEOTIDE SEQUENCE</scope>
    <source>
        <strain evidence="2">SHSM-M6</strain>
    </source>
</reference>
<dbReference type="AlphaFoldDB" id="A0A972FWP6"/>